<dbReference type="EMBL" id="FOCI01000001">
    <property type="protein sequence ID" value="SEM50538.1"/>
    <property type="molecule type" value="Genomic_DNA"/>
</dbReference>
<evidence type="ECO:0000256" key="1">
    <source>
        <dbReference type="ARBA" id="ARBA00010529"/>
    </source>
</evidence>
<dbReference type="GO" id="GO:0030527">
    <property type="term" value="F:structural constituent of chromatin"/>
    <property type="evidence" value="ECO:0007669"/>
    <property type="project" value="InterPro"/>
</dbReference>
<dbReference type="RefSeq" id="WP_245731209.1">
    <property type="nucleotide sequence ID" value="NZ_FOCI01000001.1"/>
</dbReference>
<dbReference type="AlphaFoldDB" id="A0A1H7YYU4"/>
<evidence type="ECO:0000256" key="2">
    <source>
        <dbReference type="ARBA" id="ARBA00023125"/>
    </source>
</evidence>
<evidence type="ECO:0000313" key="5">
    <source>
        <dbReference type="Proteomes" id="UP000199585"/>
    </source>
</evidence>
<feature type="compositionally biased region" description="Low complexity" evidence="3">
    <location>
        <begin position="9"/>
        <end position="20"/>
    </location>
</feature>
<feature type="region of interest" description="Disordered" evidence="3">
    <location>
        <begin position="1"/>
        <end position="20"/>
    </location>
</feature>
<dbReference type="SUPFAM" id="SSF47729">
    <property type="entry name" value="IHF-like DNA-binding proteins"/>
    <property type="match status" value="1"/>
</dbReference>
<sequence>MSGPILPKTTTDTPMPDTTGGTLRLTPITPQVETAVDAATPVAVAQPRVVGAAAAMPAGGEVKKAEFIDRVTARANLRKRDAKTAIEATLAELADILIAGGELTLPPMGKLKAIKVKDLGDGAQLLTIKLRTMKDGAGGTAPVAQGAEAGDNPAQGQGGKGRNAKGGGPKGRRASGGSSKNAKSGVADDDDEG</sequence>
<comment type="similarity">
    <text evidence="1">Belongs to the bacterial histone-like protein family.</text>
</comment>
<dbReference type="Pfam" id="PF00216">
    <property type="entry name" value="Bac_DNA_binding"/>
    <property type="match status" value="1"/>
</dbReference>
<dbReference type="Proteomes" id="UP000199585">
    <property type="component" value="Unassembled WGS sequence"/>
</dbReference>
<evidence type="ECO:0000313" key="4">
    <source>
        <dbReference type="EMBL" id="SEM50538.1"/>
    </source>
</evidence>
<feature type="compositionally biased region" description="Low complexity" evidence="3">
    <location>
        <begin position="175"/>
        <end position="185"/>
    </location>
</feature>
<dbReference type="InterPro" id="IPR010992">
    <property type="entry name" value="IHF-like_DNA-bd_dom_sf"/>
</dbReference>
<dbReference type="GO" id="GO:0003677">
    <property type="term" value="F:DNA binding"/>
    <property type="evidence" value="ECO:0007669"/>
    <property type="project" value="UniProtKB-KW"/>
</dbReference>
<gene>
    <name evidence="4" type="ORF">SAMN04488003_101349</name>
</gene>
<reference evidence="4 5" key="1">
    <citation type="submission" date="2016-10" db="EMBL/GenBank/DDBJ databases">
        <authorList>
            <person name="de Groot N.N."/>
        </authorList>
    </citation>
    <scope>NUCLEOTIDE SEQUENCE [LARGE SCALE GENOMIC DNA]</scope>
    <source>
        <strain evidence="4 5">DSM 16213</strain>
    </source>
</reference>
<feature type="compositionally biased region" description="Gly residues" evidence="3">
    <location>
        <begin position="156"/>
        <end position="169"/>
    </location>
</feature>
<dbReference type="InterPro" id="IPR000119">
    <property type="entry name" value="Hist_DNA-bd"/>
</dbReference>
<protein>
    <submittedName>
        <fullName evidence="4">DNA-binding protein</fullName>
    </submittedName>
</protein>
<proteinExistence type="inferred from homology"/>
<name>A0A1H7YYU4_9RHOB</name>
<keyword evidence="2 4" id="KW-0238">DNA-binding</keyword>
<feature type="region of interest" description="Disordered" evidence="3">
    <location>
        <begin position="137"/>
        <end position="193"/>
    </location>
</feature>
<organism evidence="4 5">
    <name type="scientific">Loktanella fryxellensis</name>
    <dbReference type="NCBI Taxonomy" id="245187"/>
    <lineage>
        <taxon>Bacteria</taxon>
        <taxon>Pseudomonadati</taxon>
        <taxon>Pseudomonadota</taxon>
        <taxon>Alphaproteobacteria</taxon>
        <taxon>Rhodobacterales</taxon>
        <taxon>Roseobacteraceae</taxon>
        <taxon>Loktanella</taxon>
    </lineage>
</organism>
<accession>A0A1H7YYU4</accession>
<keyword evidence="5" id="KW-1185">Reference proteome</keyword>
<dbReference type="STRING" id="245187.SAMN04488003_101349"/>
<evidence type="ECO:0000256" key="3">
    <source>
        <dbReference type="SAM" id="MobiDB-lite"/>
    </source>
</evidence>
<dbReference type="Gene3D" id="4.10.520.10">
    <property type="entry name" value="IHF-like DNA-binding proteins"/>
    <property type="match status" value="1"/>
</dbReference>